<reference evidence="1 2" key="1">
    <citation type="submission" date="2016-11" db="EMBL/GenBank/DDBJ databases">
        <authorList>
            <person name="Jaros S."/>
            <person name="Januszkiewicz K."/>
            <person name="Wedrychowicz H."/>
        </authorList>
    </citation>
    <scope>NUCLEOTIDE SEQUENCE [LARGE SCALE GENOMIC DNA]</scope>
    <source>
        <strain evidence="1 2">DSM 19022</strain>
    </source>
</reference>
<name>A0A1M6E9D3_9FIRM</name>
<dbReference type="STRING" id="1122184.SAMN02745176_01499"/>
<keyword evidence="2" id="KW-1185">Reference proteome</keyword>
<dbReference type="Proteomes" id="UP000184442">
    <property type="component" value="Unassembled WGS sequence"/>
</dbReference>
<proteinExistence type="predicted"/>
<protein>
    <submittedName>
        <fullName evidence="1">Uncharacterized protein</fullName>
    </submittedName>
</protein>
<dbReference type="RefSeq" id="WP_073025601.1">
    <property type="nucleotide sequence ID" value="NZ_FQZS01000008.1"/>
</dbReference>
<evidence type="ECO:0000313" key="1">
    <source>
        <dbReference type="EMBL" id="SHI82055.1"/>
    </source>
</evidence>
<dbReference type="AlphaFoldDB" id="A0A1M6E9D3"/>
<organism evidence="1 2">
    <name type="scientific">Lutispora thermophila DSM 19022</name>
    <dbReference type="NCBI Taxonomy" id="1122184"/>
    <lineage>
        <taxon>Bacteria</taxon>
        <taxon>Bacillati</taxon>
        <taxon>Bacillota</taxon>
        <taxon>Clostridia</taxon>
        <taxon>Lutisporales</taxon>
        <taxon>Lutisporaceae</taxon>
        <taxon>Lutispora</taxon>
    </lineage>
</organism>
<dbReference type="OrthoDB" id="9762920at2"/>
<accession>A0A1M6E9D3</accession>
<gene>
    <name evidence="1" type="ORF">SAMN02745176_01499</name>
</gene>
<sequence>MEYKIQARNHWWFDAGIAGLYFIAKKVEQDNDNIEINFDSESLSFRGNNEEDIRNFLQNCYNYLVSQYWNVSTKTQKEKLELVLYNPEKKEFSLAPKRQATPVVSLFVKRFDADGIKYNDMDDVLKAEVDSYLKKTKRKLFGKQNKLVYSLTTSHQNLKILPKENKKQSTCCMCGKKSSNLSDISQPSFLLFASTSATTSFHTQGKKPAKICWECEFISKFTMETVNYKKDDTKLSILLLNSPDIAHNINNQKKIGCSSVLRSIDEEYFYKNIGLDDKGLISKARMSYELLWAYFVDTYEILRSNIANQEVNDEDPFYAFLSDIISSPIEIVIICFDKMRETFLTKEIIFYNDVSYAFRLIQRLIEKGINIKDAFTSLRELDNKGNLKPSRNNTLKKVLNKHCILSDIESITFRKVVSRNEGKFINVSNMLNFLIEYYLVIKEDIMNREQIDVAVKLGKQIVNQAYKESGESKEILKRIKGDLFTLRKTRTVTDFIVQLNALQFRYGISVSNSILEGVLNEVPFEDFKGYCIMGALNSYNYYNSSSKEKEENKDE</sequence>
<evidence type="ECO:0000313" key="2">
    <source>
        <dbReference type="Proteomes" id="UP000184442"/>
    </source>
</evidence>
<dbReference type="EMBL" id="FQZS01000008">
    <property type="protein sequence ID" value="SHI82055.1"/>
    <property type="molecule type" value="Genomic_DNA"/>
</dbReference>